<keyword evidence="3" id="KW-0804">Transcription</keyword>
<dbReference type="PROSITE" id="PS00041">
    <property type="entry name" value="HTH_ARAC_FAMILY_1"/>
    <property type="match status" value="1"/>
</dbReference>
<feature type="domain" description="HTH araC/xylS-type" evidence="4">
    <location>
        <begin position="192"/>
        <end position="290"/>
    </location>
</feature>
<protein>
    <submittedName>
        <fullName evidence="5">AraC-type DNA-binding protein</fullName>
    </submittedName>
</protein>
<dbReference type="InterPro" id="IPR020449">
    <property type="entry name" value="Tscrpt_reg_AraC-type_HTH"/>
</dbReference>
<dbReference type="SMART" id="SM00342">
    <property type="entry name" value="HTH_ARAC"/>
    <property type="match status" value="1"/>
</dbReference>
<evidence type="ECO:0000313" key="5">
    <source>
        <dbReference type="EMBL" id="SHH62594.1"/>
    </source>
</evidence>
<dbReference type="RefSeq" id="WP_073119462.1">
    <property type="nucleotide sequence ID" value="NZ_BMEN01000002.1"/>
</dbReference>
<organism evidence="5 6">
    <name type="scientific">Wenyingzhuangia marina</name>
    <dbReference type="NCBI Taxonomy" id="1195760"/>
    <lineage>
        <taxon>Bacteria</taxon>
        <taxon>Pseudomonadati</taxon>
        <taxon>Bacteroidota</taxon>
        <taxon>Flavobacteriia</taxon>
        <taxon>Flavobacteriales</taxon>
        <taxon>Flavobacteriaceae</taxon>
        <taxon>Wenyingzhuangia</taxon>
    </lineage>
</organism>
<keyword evidence="6" id="KW-1185">Reference proteome</keyword>
<dbReference type="AlphaFoldDB" id="A0A1M5UHU9"/>
<dbReference type="SUPFAM" id="SSF51215">
    <property type="entry name" value="Regulatory protein AraC"/>
    <property type="match status" value="1"/>
</dbReference>
<dbReference type="Gene3D" id="1.10.10.60">
    <property type="entry name" value="Homeodomain-like"/>
    <property type="match status" value="2"/>
</dbReference>
<evidence type="ECO:0000259" key="4">
    <source>
        <dbReference type="PROSITE" id="PS01124"/>
    </source>
</evidence>
<dbReference type="PRINTS" id="PR00032">
    <property type="entry name" value="HTHARAC"/>
</dbReference>
<evidence type="ECO:0000256" key="2">
    <source>
        <dbReference type="ARBA" id="ARBA00023125"/>
    </source>
</evidence>
<name>A0A1M5UHU9_9FLAO</name>
<dbReference type="Pfam" id="PF12833">
    <property type="entry name" value="HTH_18"/>
    <property type="match status" value="1"/>
</dbReference>
<keyword evidence="2 5" id="KW-0238">DNA-binding</keyword>
<dbReference type="Proteomes" id="UP000184109">
    <property type="component" value="Unassembled WGS sequence"/>
</dbReference>
<accession>A0A1M5UHU9</accession>
<dbReference type="OrthoDB" id="9813413at2"/>
<sequence>MNNITTPKIKEGFIGQSIIVLTNHVKNKVAKHPFYNNLFANAIGYFPSAKHHNRVRKNGVDEYIFIYCIEGKGWIKINNQTIILTANTGYMIPKNTKHQYGSDETNAWSIYWIHFTGSYAPTFYHRFTENKEVATNIPFDENRIKTLHKIIQLLEHDLEDEKIELAHFKLISFLTNLCYKNTLDYNVQDRIALSIIYMKNHIKQNFSIVELANQTSLSVSRYTELFKLKTGSTPIQYFIRLKIEKSCEYLNFTNYSIKEICQEVGISDPYYFSRVFKKQMGMSPMQYKKTYC</sequence>
<dbReference type="EMBL" id="FQXQ01000002">
    <property type="protein sequence ID" value="SHH62594.1"/>
    <property type="molecule type" value="Genomic_DNA"/>
</dbReference>
<dbReference type="InterPro" id="IPR037923">
    <property type="entry name" value="HTH-like"/>
</dbReference>
<reference evidence="6" key="1">
    <citation type="submission" date="2016-11" db="EMBL/GenBank/DDBJ databases">
        <authorList>
            <person name="Varghese N."/>
            <person name="Submissions S."/>
        </authorList>
    </citation>
    <scope>NUCLEOTIDE SEQUENCE [LARGE SCALE GENOMIC DNA]</scope>
    <source>
        <strain evidence="6">DSM 100572</strain>
    </source>
</reference>
<dbReference type="GO" id="GO:0003700">
    <property type="term" value="F:DNA-binding transcription factor activity"/>
    <property type="evidence" value="ECO:0007669"/>
    <property type="project" value="InterPro"/>
</dbReference>
<dbReference type="Gene3D" id="2.60.120.280">
    <property type="entry name" value="Regulatory protein AraC"/>
    <property type="match status" value="1"/>
</dbReference>
<keyword evidence="1" id="KW-0805">Transcription regulation</keyword>
<dbReference type="PROSITE" id="PS01124">
    <property type="entry name" value="HTH_ARAC_FAMILY_2"/>
    <property type="match status" value="1"/>
</dbReference>
<dbReference type="InterPro" id="IPR009057">
    <property type="entry name" value="Homeodomain-like_sf"/>
</dbReference>
<dbReference type="GO" id="GO:0043565">
    <property type="term" value="F:sequence-specific DNA binding"/>
    <property type="evidence" value="ECO:0007669"/>
    <property type="project" value="InterPro"/>
</dbReference>
<dbReference type="STRING" id="1195760.SAMN05444281_1277"/>
<dbReference type="SUPFAM" id="SSF46689">
    <property type="entry name" value="Homeodomain-like"/>
    <property type="match status" value="2"/>
</dbReference>
<gene>
    <name evidence="5" type="ORF">SAMN05444281_1277</name>
</gene>
<evidence type="ECO:0000256" key="3">
    <source>
        <dbReference type="ARBA" id="ARBA00023163"/>
    </source>
</evidence>
<dbReference type="InterPro" id="IPR003313">
    <property type="entry name" value="AraC-bd"/>
</dbReference>
<dbReference type="PANTHER" id="PTHR43280:SF30">
    <property type="entry name" value="MMSAB OPERON REGULATORY PROTEIN"/>
    <property type="match status" value="1"/>
</dbReference>
<dbReference type="Pfam" id="PF02311">
    <property type="entry name" value="AraC_binding"/>
    <property type="match status" value="1"/>
</dbReference>
<evidence type="ECO:0000313" key="6">
    <source>
        <dbReference type="Proteomes" id="UP000184109"/>
    </source>
</evidence>
<evidence type="ECO:0000256" key="1">
    <source>
        <dbReference type="ARBA" id="ARBA00023015"/>
    </source>
</evidence>
<proteinExistence type="predicted"/>
<dbReference type="PANTHER" id="PTHR43280">
    <property type="entry name" value="ARAC-FAMILY TRANSCRIPTIONAL REGULATOR"/>
    <property type="match status" value="1"/>
</dbReference>
<dbReference type="InterPro" id="IPR018060">
    <property type="entry name" value="HTH_AraC"/>
</dbReference>
<dbReference type="InterPro" id="IPR018062">
    <property type="entry name" value="HTH_AraC-typ_CS"/>
</dbReference>
<dbReference type="CDD" id="cd06986">
    <property type="entry name" value="cupin_MmsR-like_N"/>
    <property type="match status" value="1"/>
</dbReference>